<protein>
    <submittedName>
        <fullName evidence="1">Transposon-encoded TnpW family protein</fullName>
    </submittedName>
</protein>
<dbReference type="RefSeq" id="WP_262652896.1">
    <property type="nucleotide sequence ID" value="NZ_JAOQKE010000001.1"/>
</dbReference>
<comment type="caution">
    <text evidence="1">The sequence shown here is derived from an EMBL/GenBank/DDBJ whole genome shotgun (WGS) entry which is preliminary data.</text>
</comment>
<dbReference type="EMBL" id="JAOQKE010000001">
    <property type="protein sequence ID" value="MCU6723755.1"/>
    <property type="molecule type" value="Genomic_DNA"/>
</dbReference>
<evidence type="ECO:0000313" key="2">
    <source>
        <dbReference type="Proteomes" id="UP001652338"/>
    </source>
</evidence>
<dbReference type="InterPro" id="IPR026990">
    <property type="entry name" value="TnpW"/>
</dbReference>
<accession>A0ABT2SHJ5</accession>
<proteinExistence type="predicted"/>
<name>A0ABT2SHJ5_9FIRM</name>
<dbReference type="Pfam" id="PF14202">
    <property type="entry name" value="TnpW"/>
    <property type="match status" value="1"/>
</dbReference>
<dbReference type="Proteomes" id="UP001652338">
    <property type="component" value="Unassembled WGS sequence"/>
</dbReference>
<evidence type="ECO:0000313" key="1">
    <source>
        <dbReference type="EMBL" id="MCU6723755.1"/>
    </source>
</evidence>
<sequence>MNNENKNEIVTVQETNSSQENAVFEKKIGRTRYHVHLFFDPNSKETMQQKIMRMMKNELEAELDKPA</sequence>
<keyword evidence="2" id="KW-1185">Reference proteome</keyword>
<gene>
    <name evidence="1" type="ORF">OCV47_00020</name>
</gene>
<reference evidence="1 2" key="1">
    <citation type="journal article" date="2021" name="ISME Commun">
        <title>Automated analysis of genomic sequences facilitates high-throughput and comprehensive description of bacteria.</title>
        <authorList>
            <person name="Hitch T.C.A."/>
        </authorList>
    </citation>
    <scope>NUCLEOTIDE SEQUENCE [LARGE SCALE GENOMIC DNA]</scope>
    <source>
        <strain evidence="1 2">Sanger_29</strain>
    </source>
</reference>
<organism evidence="1 2">
    <name type="scientific">Muricoprocola aceti</name>
    <dbReference type="NCBI Taxonomy" id="2981772"/>
    <lineage>
        <taxon>Bacteria</taxon>
        <taxon>Bacillati</taxon>
        <taxon>Bacillota</taxon>
        <taxon>Clostridia</taxon>
        <taxon>Lachnospirales</taxon>
        <taxon>Lachnospiraceae</taxon>
        <taxon>Muricoprocola</taxon>
    </lineage>
</organism>